<comment type="caution">
    <text evidence="2">The sequence shown here is derived from an EMBL/GenBank/DDBJ whole genome shotgun (WGS) entry which is preliminary data.</text>
</comment>
<dbReference type="OrthoDB" id="1377018at2"/>
<keyword evidence="3" id="KW-1185">Reference proteome</keyword>
<proteinExistence type="predicted"/>
<dbReference type="AlphaFoldDB" id="A0A552V1C7"/>
<evidence type="ECO:0000256" key="1">
    <source>
        <dbReference type="SAM" id="Coils"/>
    </source>
</evidence>
<reference evidence="2 3" key="1">
    <citation type="submission" date="2019-07" db="EMBL/GenBank/DDBJ databases">
        <title>Flavobacterium sp. nov., isolated from glacier ice.</title>
        <authorList>
            <person name="Liu Q."/>
            <person name="Xin Y.-H."/>
        </authorList>
    </citation>
    <scope>NUCLEOTIDE SEQUENCE [LARGE SCALE GENOMIC DNA]</scope>
    <source>
        <strain evidence="2 3">ZT4R6</strain>
    </source>
</reference>
<dbReference type="EMBL" id="VJVZ01000006">
    <property type="protein sequence ID" value="TRW24283.1"/>
    <property type="molecule type" value="Genomic_DNA"/>
</dbReference>
<organism evidence="2 3">
    <name type="scientific">Flavobacterium zepuense</name>
    <dbReference type="NCBI Taxonomy" id="2593302"/>
    <lineage>
        <taxon>Bacteria</taxon>
        <taxon>Pseudomonadati</taxon>
        <taxon>Bacteroidota</taxon>
        <taxon>Flavobacteriia</taxon>
        <taxon>Flavobacteriales</taxon>
        <taxon>Flavobacteriaceae</taxon>
        <taxon>Flavobacterium</taxon>
    </lineage>
</organism>
<dbReference type="RefSeq" id="WP_143373363.1">
    <property type="nucleotide sequence ID" value="NZ_VJVZ01000006.1"/>
</dbReference>
<keyword evidence="1" id="KW-0175">Coiled coil</keyword>
<evidence type="ECO:0000313" key="3">
    <source>
        <dbReference type="Proteomes" id="UP000320643"/>
    </source>
</evidence>
<accession>A0A552V1C7</accession>
<evidence type="ECO:0000313" key="2">
    <source>
        <dbReference type="EMBL" id="TRW24283.1"/>
    </source>
</evidence>
<dbReference type="Proteomes" id="UP000320643">
    <property type="component" value="Unassembled WGS sequence"/>
</dbReference>
<protein>
    <submittedName>
        <fullName evidence="2">Uncharacterized protein</fullName>
    </submittedName>
</protein>
<sequence>MMGLFSKKEKKLLLGLGEKNIRLYKEAVKDIEELYADMKQAYEEIDDVAEDFLKFTTTVASKLDGQERVKMESFVKKLAKAEKCARDAMRDVNDVLRSQKKRLKEAQREMI</sequence>
<feature type="coiled-coil region" evidence="1">
    <location>
        <begin position="21"/>
        <end position="51"/>
    </location>
</feature>
<name>A0A552V1C7_9FLAO</name>
<gene>
    <name evidence="2" type="ORF">FMM05_10645</name>
</gene>